<dbReference type="NCBIfam" id="TIGR03082">
    <property type="entry name" value="Gneg_AbrB_dup"/>
    <property type="match status" value="2"/>
</dbReference>
<accession>A0ABT0XLD4</accession>
<feature type="transmembrane region" description="Helical" evidence="1">
    <location>
        <begin position="264"/>
        <end position="281"/>
    </location>
</feature>
<feature type="transmembrane region" description="Helical" evidence="1">
    <location>
        <begin position="314"/>
        <end position="334"/>
    </location>
</feature>
<dbReference type="PANTHER" id="PTHR38457">
    <property type="entry name" value="REGULATOR ABRB-RELATED"/>
    <property type="match status" value="1"/>
</dbReference>
<dbReference type="PIRSF" id="PIRSF038991">
    <property type="entry name" value="Protein_AbrB"/>
    <property type="match status" value="1"/>
</dbReference>
<proteinExistence type="predicted"/>
<keyword evidence="1" id="KW-0472">Membrane</keyword>
<keyword evidence="3" id="KW-1185">Reference proteome</keyword>
<sequence length="349" mass="37446">MHKIVYLVSAILVGALFQAIHVPAGWLLGALVCGIIWSFSSGKIVFSKRYFSIILAVVGTNIGFTVVLERFVTYKELIIPLLISILLTIIFGLILGRMFQKWSGLDENTAFFCCLPGGASEVIAVSEEYGADQRIVAAFHTTRITLFVLAIPFLAGVISDGRNDLPIQTPNISAIGFISVLLCVIVVALLSARIGGYIPFPGAIIFISIGLGFAAHTFVLPDATMPSVIPGLAQALMGAILGMRFDRETLSELLRIGKVSALTLVIYFGASILLASLFFTITSTSFSESMLGIVPAGAAEMAATALSLNLDSTLVATLQMLRVLCLFAALPFYIKWFAKKPVRSEVEEG</sequence>
<reference evidence="2" key="1">
    <citation type="submission" date="2022-06" db="EMBL/GenBank/DDBJ databases">
        <title>Alkalicoccobacillus porphyridii sp. nov., isolated from a marine red alga, Porphyridium purpureum and reclassification of Shouchella plakortidis and Shouchella gibsonii as Alkalicoccobacillus plakortidis comb. nov. and Alkalicoccobacillus gibsonii comb. nov.</title>
        <authorList>
            <person name="Kim K.H."/>
            <person name="Lee J.K."/>
            <person name="Han D.M."/>
            <person name="Baek J.H."/>
            <person name="Jeon C.O."/>
        </authorList>
    </citation>
    <scope>NUCLEOTIDE SEQUENCE</scope>
    <source>
        <strain evidence="2">DSM 19153</strain>
    </source>
</reference>
<dbReference type="RefSeq" id="WP_251607602.1">
    <property type="nucleotide sequence ID" value="NZ_JAMQJY010000001.1"/>
</dbReference>
<comment type="caution">
    <text evidence="2">The sequence shown here is derived from an EMBL/GenBank/DDBJ whole genome shotgun (WGS) entry which is preliminary data.</text>
</comment>
<feature type="transmembrane region" description="Helical" evidence="1">
    <location>
        <begin position="197"/>
        <end position="219"/>
    </location>
</feature>
<gene>
    <name evidence="2" type="ORF">NDM98_11365</name>
</gene>
<dbReference type="EMBL" id="JAMQJY010000001">
    <property type="protein sequence ID" value="MCM2676034.1"/>
    <property type="molecule type" value="Genomic_DNA"/>
</dbReference>
<evidence type="ECO:0000313" key="2">
    <source>
        <dbReference type="EMBL" id="MCM2676034.1"/>
    </source>
</evidence>
<feature type="transmembrane region" description="Helical" evidence="1">
    <location>
        <begin position="51"/>
        <end position="71"/>
    </location>
</feature>
<feature type="transmembrane region" description="Helical" evidence="1">
    <location>
        <begin position="135"/>
        <end position="159"/>
    </location>
</feature>
<feature type="transmembrane region" description="Helical" evidence="1">
    <location>
        <begin position="6"/>
        <end position="39"/>
    </location>
</feature>
<feature type="transmembrane region" description="Helical" evidence="1">
    <location>
        <begin position="77"/>
        <end position="95"/>
    </location>
</feature>
<keyword evidence="1" id="KW-1133">Transmembrane helix</keyword>
<feature type="transmembrane region" description="Helical" evidence="1">
    <location>
        <begin position="171"/>
        <end position="190"/>
    </location>
</feature>
<feature type="transmembrane region" description="Helical" evidence="1">
    <location>
        <begin position="225"/>
        <end position="243"/>
    </location>
</feature>
<dbReference type="InterPro" id="IPR017516">
    <property type="entry name" value="AbrB_dup"/>
</dbReference>
<name>A0ABT0XLD4_9BACI</name>
<evidence type="ECO:0000313" key="3">
    <source>
        <dbReference type="Proteomes" id="UP001203665"/>
    </source>
</evidence>
<protein>
    <submittedName>
        <fullName evidence="2">AbrB family transcriptional regulator</fullName>
    </submittedName>
</protein>
<keyword evidence="1" id="KW-0812">Transmembrane</keyword>
<dbReference type="Proteomes" id="UP001203665">
    <property type="component" value="Unassembled WGS sequence"/>
</dbReference>
<evidence type="ECO:0000256" key="1">
    <source>
        <dbReference type="SAM" id="Phobius"/>
    </source>
</evidence>
<organism evidence="2 3">
    <name type="scientific">Alkalicoccobacillus plakortidis</name>
    <dbReference type="NCBI Taxonomy" id="444060"/>
    <lineage>
        <taxon>Bacteria</taxon>
        <taxon>Bacillati</taxon>
        <taxon>Bacillota</taxon>
        <taxon>Bacilli</taxon>
        <taxon>Bacillales</taxon>
        <taxon>Bacillaceae</taxon>
        <taxon>Alkalicoccobacillus</taxon>
    </lineage>
</organism>
<dbReference type="InterPro" id="IPR007820">
    <property type="entry name" value="AbrB_fam"/>
</dbReference>
<dbReference type="Pfam" id="PF05145">
    <property type="entry name" value="AbrB"/>
    <property type="match status" value="1"/>
</dbReference>
<dbReference type="PANTHER" id="PTHR38457:SF1">
    <property type="entry name" value="REGULATOR ABRB-RELATED"/>
    <property type="match status" value="1"/>
</dbReference>